<reference evidence="2" key="1">
    <citation type="submission" date="2019-08" db="EMBL/GenBank/DDBJ databases">
        <authorList>
            <person name="Kucharzyk K."/>
            <person name="Murdoch R.W."/>
            <person name="Higgins S."/>
            <person name="Loffler F."/>
        </authorList>
    </citation>
    <scope>NUCLEOTIDE SEQUENCE</scope>
</reference>
<name>A0A645HW06_9ZZZZ</name>
<dbReference type="AlphaFoldDB" id="A0A645HW06"/>
<dbReference type="Gene3D" id="1.10.238.260">
    <property type="match status" value="1"/>
</dbReference>
<sequence>MQEIAGISVRPNRPIVGDTVFHIESGIVTSWWKNCIDNCPTELGPFLPSLVGQKPIEICMGKKSGVPNVEIWMKDLRMEIPDKDRVKEILDEVKAMALRTGRNITKEEFKAIADSKTGK</sequence>
<keyword evidence="1" id="KW-0808">Transferase</keyword>
<evidence type="ECO:0000313" key="2">
    <source>
        <dbReference type="EMBL" id="MPN43241.1"/>
    </source>
</evidence>
<dbReference type="EMBL" id="VSSQ01101519">
    <property type="protein sequence ID" value="MPN43241.1"/>
    <property type="molecule type" value="Genomic_DNA"/>
</dbReference>
<gene>
    <name evidence="2" type="ORF">SDC9_190800</name>
</gene>
<accession>A0A645HW06</accession>
<proteinExistence type="predicted"/>
<protein>
    <submittedName>
        <fullName evidence="2">Uncharacterized protein</fullName>
    </submittedName>
</protein>
<comment type="caution">
    <text evidence="2">The sequence shown here is derived from an EMBL/GenBank/DDBJ whole genome shotgun (WGS) entry which is preliminary data.</text>
</comment>
<organism evidence="2">
    <name type="scientific">bioreactor metagenome</name>
    <dbReference type="NCBI Taxonomy" id="1076179"/>
    <lineage>
        <taxon>unclassified sequences</taxon>
        <taxon>metagenomes</taxon>
        <taxon>ecological metagenomes</taxon>
    </lineage>
</organism>
<dbReference type="PANTHER" id="PTHR42880">
    <property type="entry name" value="HOMOCITRATE SYNTHASE"/>
    <property type="match status" value="1"/>
</dbReference>
<dbReference type="GO" id="GO:0016740">
    <property type="term" value="F:transferase activity"/>
    <property type="evidence" value="ECO:0007669"/>
    <property type="project" value="UniProtKB-KW"/>
</dbReference>
<dbReference type="PANTHER" id="PTHR42880:SF1">
    <property type="entry name" value="ISOPROPYLMALATE_HOMOCITRATE_CITRAMALATE SYNTHASE FAMILY PROTEIN"/>
    <property type="match status" value="1"/>
</dbReference>
<evidence type="ECO:0000256" key="1">
    <source>
        <dbReference type="ARBA" id="ARBA00022679"/>
    </source>
</evidence>